<evidence type="ECO:0000313" key="1">
    <source>
        <dbReference type="EMBL" id="PTX56841.1"/>
    </source>
</evidence>
<organism evidence="1 2">
    <name type="scientific">Litoreibacter ponti</name>
    <dbReference type="NCBI Taxonomy" id="1510457"/>
    <lineage>
        <taxon>Bacteria</taxon>
        <taxon>Pseudomonadati</taxon>
        <taxon>Pseudomonadota</taxon>
        <taxon>Alphaproteobacteria</taxon>
        <taxon>Rhodobacterales</taxon>
        <taxon>Roseobacteraceae</taxon>
        <taxon>Litoreibacter</taxon>
    </lineage>
</organism>
<dbReference type="EMBL" id="QBKS01000001">
    <property type="protein sequence ID" value="PTX56841.1"/>
    <property type="molecule type" value="Genomic_DNA"/>
</dbReference>
<proteinExistence type="predicted"/>
<reference evidence="1 2" key="1">
    <citation type="submission" date="2018-04" db="EMBL/GenBank/DDBJ databases">
        <title>Genomic Encyclopedia of Archaeal and Bacterial Type Strains, Phase II (KMG-II): from individual species to whole genera.</title>
        <authorList>
            <person name="Goeker M."/>
        </authorList>
    </citation>
    <scope>NUCLEOTIDE SEQUENCE [LARGE SCALE GENOMIC DNA]</scope>
    <source>
        <strain evidence="1 2">DSM 100977</strain>
    </source>
</reference>
<protein>
    <submittedName>
        <fullName evidence="1">Uncharacterized protein</fullName>
    </submittedName>
</protein>
<sequence>MIKAKRTYPGLLAGSERMRIYLNELSVQAQFQDETEFRQLLEQLMAARVRSPSLAGIRTTPYLADRPVSHQRNVRQVVQSWRGSPIASAVLAWVGRNGPFIEADRLVEDEDLFQCLGIEVTDGGLGEAARRVKSGESVFTISFPGGTPNFAFSPLCVVHGFEDAPLGTYTVENFWEMEAAVARALFEQGPATNWREMIEEARQRFPRLDLPNALYEEPRLSREPFDPIIRDRFYVLLEYLNAYMCGRDDAGNEGPVSLEILQTHFHGERALFSPESTTNKRDFRNQMTFPDPNGGDNIFAHYHGKISHRVFRLHFDWPVPAAAIRLKVLYLGPKLTKA</sequence>
<keyword evidence="2" id="KW-1185">Reference proteome</keyword>
<accession>A0A2T6BLB1</accession>
<comment type="caution">
    <text evidence="1">The sequence shown here is derived from an EMBL/GenBank/DDBJ whole genome shotgun (WGS) entry which is preliminary data.</text>
</comment>
<evidence type="ECO:0000313" key="2">
    <source>
        <dbReference type="Proteomes" id="UP000243978"/>
    </source>
</evidence>
<name>A0A2T6BLB1_9RHOB</name>
<dbReference type="AlphaFoldDB" id="A0A2T6BLB1"/>
<gene>
    <name evidence="1" type="ORF">C8N43_1506</name>
</gene>
<dbReference type="Proteomes" id="UP000243978">
    <property type="component" value="Unassembled WGS sequence"/>
</dbReference>